<evidence type="ECO:0000313" key="2">
    <source>
        <dbReference type="EMBL" id="OYN87773.1"/>
    </source>
</evidence>
<sequence>MNLRRAAAGLLLACSPLLVLGCSSGKPPVEDVHAGLMDIYVNSSGLTSEQATAMADCAAPKLHDKLDAEALAQISDGQDPQNDAQAKLATDVILECAAEVGGGEG</sequence>
<dbReference type="PROSITE" id="PS51257">
    <property type="entry name" value="PROKAR_LIPOPROTEIN"/>
    <property type="match status" value="1"/>
</dbReference>
<evidence type="ECO:0000256" key="1">
    <source>
        <dbReference type="SAM" id="SignalP"/>
    </source>
</evidence>
<proteinExistence type="predicted"/>
<dbReference type="AlphaFoldDB" id="A0A255EI18"/>
<feature type="signal peptide" evidence="1">
    <location>
        <begin position="1"/>
        <end position="21"/>
    </location>
</feature>
<keyword evidence="1" id="KW-0732">Signal</keyword>
<reference evidence="2 3" key="1">
    <citation type="submission" date="2017-07" db="EMBL/GenBank/DDBJ databases">
        <title>Draft whole genome sequences of clinical Proprionibacteriaceae strains.</title>
        <authorList>
            <person name="Bernier A.-M."/>
            <person name="Bernard K."/>
            <person name="Domingo M.-C."/>
        </authorList>
    </citation>
    <scope>NUCLEOTIDE SEQUENCE [LARGE SCALE GENOMIC DNA]</scope>
    <source>
        <strain evidence="2 3">NML 160184</strain>
    </source>
</reference>
<dbReference type="RefSeq" id="WP_094450439.1">
    <property type="nucleotide sequence ID" value="NZ_NMVI01000015.1"/>
</dbReference>
<dbReference type="EMBL" id="NMVI01000015">
    <property type="protein sequence ID" value="OYN87773.1"/>
    <property type="molecule type" value="Genomic_DNA"/>
</dbReference>
<evidence type="ECO:0000313" key="3">
    <source>
        <dbReference type="Proteomes" id="UP000216533"/>
    </source>
</evidence>
<feature type="chain" id="PRO_5038556928" description="Lipoprotein" evidence="1">
    <location>
        <begin position="22"/>
        <end position="105"/>
    </location>
</feature>
<accession>A0A255EI18</accession>
<gene>
    <name evidence="2" type="ORF">CGZ92_05745</name>
</gene>
<evidence type="ECO:0008006" key="4">
    <source>
        <dbReference type="Google" id="ProtNLM"/>
    </source>
</evidence>
<protein>
    <recommendedName>
        <fullName evidence="4">Lipoprotein</fullName>
    </recommendedName>
</protein>
<dbReference type="Proteomes" id="UP000216533">
    <property type="component" value="Unassembled WGS sequence"/>
</dbReference>
<organism evidence="2 3">
    <name type="scientific">Parenemella sanctibonifatiensis</name>
    <dbReference type="NCBI Taxonomy" id="2016505"/>
    <lineage>
        <taxon>Bacteria</taxon>
        <taxon>Bacillati</taxon>
        <taxon>Actinomycetota</taxon>
        <taxon>Actinomycetes</taxon>
        <taxon>Propionibacteriales</taxon>
        <taxon>Propionibacteriaceae</taxon>
        <taxon>Parenemella</taxon>
    </lineage>
</organism>
<comment type="caution">
    <text evidence="2">The sequence shown here is derived from an EMBL/GenBank/DDBJ whole genome shotgun (WGS) entry which is preliminary data.</text>
</comment>
<name>A0A255EI18_9ACTN</name>